<dbReference type="EMBL" id="MDTQ01000001">
    <property type="protein sequence ID" value="ODC05408.1"/>
    <property type="molecule type" value="Genomic_DNA"/>
</dbReference>
<evidence type="ECO:0000256" key="3">
    <source>
        <dbReference type="PROSITE-ProRule" id="PRU00335"/>
    </source>
</evidence>
<dbReference type="InterPro" id="IPR050109">
    <property type="entry name" value="HTH-type_TetR-like_transc_reg"/>
</dbReference>
<dbReference type="RefSeq" id="WP_069000429.1">
    <property type="nucleotide sequence ID" value="NZ_MDTQ01000001.1"/>
</dbReference>
<protein>
    <submittedName>
        <fullName evidence="5">TetR family transcriptional regulator</fullName>
    </submittedName>
</protein>
<dbReference type="Pfam" id="PF00440">
    <property type="entry name" value="TetR_N"/>
    <property type="match status" value="1"/>
</dbReference>
<dbReference type="AlphaFoldDB" id="A0A1E2VEJ4"/>
<keyword evidence="6" id="KW-1185">Reference proteome</keyword>
<name>A0A1E2VEJ4_9GAMM</name>
<gene>
    <name evidence="5" type="ORF">BFW38_11725</name>
</gene>
<evidence type="ECO:0000256" key="1">
    <source>
        <dbReference type="ARBA" id="ARBA00023054"/>
    </source>
</evidence>
<dbReference type="OrthoDB" id="5293556at2"/>
<dbReference type="InterPro" id="IPR001647">
    <property type="entry name" value="HTH_TetR"/>
</dbReference>
<feature type="domain" description="HTH tetR-type" evidence="4">
    <location>
        <begin position="7"/>
        <end position="67"/>
    </location>
</feature>
<dbReference type="Pfam" id="PF17932">
    <property type="entry name" value="TetR_C_24"/>
    <property type="match status" value="1"/>
</dbReference>
<feature type="DNA-binding region" description="H-T-H motif" evidence="3">
    <location>
        <begin position="30"/>
        <end position="49"/>
    </location>
</feature>
<dbReference type="GO" id="GO:0000976">
    <property type="term" value="F:transcription cis-regulatory region binding"/>
    <property type="evidence" value="ECO:0007669"/>
    <property type="project" value="TreeGrafter"/>
</dbReference>
<dbReference type="PANTHER" id="PTHR30055">
    <property type="entry name" value="HTH-TYPE TRANSCRIPTIONAL REGULATOR RUTR"/>
    <property type="match status" value="1"/>
</dbReference>
<dbReference type="InterPro" id="IPR036271">
    <property type="entry name" value="Tet_transcr_reg_TetR-rel_C_sf"/>
</dbReference>
<evidence type="ECO:0000313" key="6">
    <source>
        <dbReference type="Proteomes" id="UP000094291"/>
    </source>
</evidence>
<proteinExistence type="predicted"/>
<sequence>MNLNNKSKRRKELIEIAAEMFCREGYERTTVRMLAEAMGIKSGSLFHHFNDKQEMLCAVIETGMTHALDVAERALLQAQSPRDRLTALAQAHLKTLLDDRNAHVVAIYEWRSLSDPSRAHLIALRDRYEALWRTEIEACLAAGLLKGDPSLLRHLALGALNWTVQWYDAQGEKSPESLAEGLVQLMLGEAAVGLHA</sequence>
<dbReference type="SUPFAM" id="SSF46689">
    <property type="entry name" value="Homeodomain-like"/>
    <property type="match status" value="1"/>
</dbReference>
<keyword evidence="1" id="KW-0175">Coiled coil</keyword>
<dbReference type="SUPFAM" id="SSF48498">
    <property type="entry name" value="Tetracyclin repressor-like, C-terminal domain"/>
    <property type="match status" value="1"/>
</dbReference>
<dbReference type="Proteomes" id="UP000094291">
    <property type="component" value="Unassembled WGS sequence"/>
</dbReference>
<accession>A0A1E2VEJ4</accession>
<dbReference type="PANTHER" id="PTHR30055:SF183">
    <property type="entry name" value="NUCLEOID OCCLUSION FACTOR SLMA"/>
    <property type="match status" value="1"/>
</dbReference>
<dbReference type="InterPro" id="IPR009057">
    <property type="entry name" value="Homeodomain-like_sf"/>
</dbReference>
<dbReference type="STRING" id="197479.BFW38_11725"/>
<dbReference type="GO" id="GO:0003700">
    <property type="term" value="F:DNA-binding transcription factor activity"/>
    <property type="evidence" value="ECO:0007669"/>
    <property type="project" value="TreeGrafter"/>
</dbReference>
<dbReference type="PROSITE" id="PS50977">
    <property type="entry name" value="HTH_TETR_2"/>
    <property type="match status" value="1"/>
</dbReference>
<keyword evidence="2 3" id="KW-0238">DNA-binding</keyword>
<evidence type="ECO:0000256" key="2">
    <source>
        <dbReference type="ARBA" id="ARBA00023125"/>
    </source>
</evidence>
<evidence type="ECO:0000313" key="5">
    <source>
        <dbReference type="EMBL" id="ODC05408.1"/>
    </source>
</evidence>
<evidence type="ECO:0000259" key="4">
    <source>
        <dbReference type="PROSITE" id="PS50977"/>
    </source>
</evidence>
<reference evidence="5 6" key="1">
    <citation type="submission" date="2016-08" db="EMBL/GenBank/DDBJ databases">
        <authorList>
            <person name="Seilhamer J.J."/>
        </authorList>
    </citation>
    <scope>NUCLEOTIDE SEQUENCE [LARGE SCALE GENOMIC DNA]</scope>
    <source>
        <strain evidence="5 6">PH27A</strain>
    </source>
</reference>
<comment type="caution">
    <text evidence="5">The sequence shown here is derived from an EMBL/GenBank/DDBJ whole genome shotgun (WGS) entry which is preliminary data.</text>
</comment>
<dbReference type="InterPro" id="IPR041490">
    <property type="entry name" value="KstR2_TetR_C"/>
</dbReference>
<organism evidence="5 6">
    <name type="scientific">Terasakiispira papahanaumokuakeensis</name>
    <dbReference type="NCBI Taxonomy" id="197479"/>
    <lineage>
        <taxon>Bacteria</taxon>
        <taxon>Pseudomonadati</taxon>
        <taxon>Pseudomonadota</taxon>
        <taxon>Gammaproteobacteria</taxon>
        <taxon>Oceanospirillales</taxon>
        <taxon>Terasakiispira</taxon>
    </lineage>
</organism>
<dbReference type="Gene3D" id="1.10.357.10">
    <property type="entry name" value="Tetracycline Repressor, domain 2"/>
    <property type="match status" value="1"/>
</dbReference>
<dbReference type="PRINTS" id="PR00455">
    <property type="entry name" value="HTHTETR"/>
</dbReference>